<dbReference type="EMBL" id="JBHSJF010000007">
    <property type="protein sequence ID" value="MFC5069441.1"/>
    <property type="molecule type" value="Genomic_DNA"/>
</dbReference>
<evidence type="ECO:0000259" key="1">
    <source>
        <dbReference type="Pfam" id="PF04230"/>
    </source>
</evidence>
<gene>
    <name evidence="2" type="ORF">ACFPFW_15595</name>
</gene>
<name>A0ABV9Z5J8_9HYPH</name>
<dbReference type="Pfam" id="PF04230">
    <property type="entry name" value="PS_pyruv_trans"/>
    <property type="match status" value="1"/>
</dbReference>
<sequence length="325" mass="36577">MKKTLDDLKGILRQTAVTLPAPAPGYALLDFPNYPNVGDSLIWLGEIALFWDVFKVRPSYVSTRDEYNPAALNRACPEGPIYLSGGGNFGDIWPKYQAFRQRVLAAHPDRKIVQLPQSIHFQSDDNVRATAAAITKHKNFSLLVRDEWSFEFARDRFECETVLSPDMAFALGPQDKISSKHSVVFLLREDDEKMAARGEVRDPSSVVVDWLQDDRSAKLQNGWILPLVKRLETANPTYGSLELAFRGLAHTRKRRGQRLLGSGHSVVTDRLHAHIFCLLMGIPHIVIDNSYGKLSRFMQRWTATDPLVRVAGSVAEAQNLLLQAR</sequence>
<comment type="caution">
    <text evidence="2">The sequence shown here is derived from an EMBL/GenBank/DDBJ whole genome shotgun (WGS) entry which is preliminary data.</text>
</comment>
<feature type="domain" description="Polysaccharide pyruvyl transferase" evidence="1">
    <location>
        <begin position="36"/>
        <end position="291"/>
    </location>
</feature>
<reference evidence="3" key="1">
    <citation type="journal article" date="2019" name="Int. J. Syst. Evol. Microbiol.">
        <title>The Global Catalogue of Microorganisms (GCM) 10K type strain sequencing project: providing services to taxonomists for standard genome sequencing and annotation.</title>
        <authorList>
            <consortium name="The Broad Institute Genomics Platform"/>
            <consortium name="The Broad Institute Genome Sequencing Center for Infectious Disease"/>
            <person name="Wu L."/>
            <person name="Ma J."/>
        </authorList>
    </citation>
    <scope>NUCLEOTIDE SEQUENCE [LARGE SCALE GENOMIC DNA]</scope>
    <source>
        <strain evidence="3">CGMCC 1.16444</strain>
    </source>
</reference>
<organism evidence="2 3">
    <name type="scientific">Flaviflagellibacter deserti</name>
    <dbReference type="NCBI Taxonomy" id="2267266"/>
    <lineage>
        <taxon>Bacteria</taxon>
        <taxon>Pseudomonadati</taxon>
        <taxon>Pseudomonadota</taxon>
        <taxon>Alphaproteobacteria</taxon>
        <taxon>Hyphomicrobiales</taxon>
        <taxon>Flaviflagellibacter</taxon>
    </lineage>
</organism>
<dbReference type="Proteomes" id="UP001595796">
    <property type="component" value="Unassembled WGS sequence"/>
</dbReference>
<keyword evidence="3" id="KW-1185">Reference proteome</keyword>
<evidence type="ECO:0000313" key="2">
    <source>
        <dbReference type="EMBL" id="MFC5069441.1"/>
    </source>
</evidence>
<dbReference type="InterPro" id="IPR007345">
    <property type="entry name" value="Polysacch_pyruvyl_Trfase"/>
</dbReference>
<protein>
    <submittedName>
        <fullName evidence="2">Polysaccharide pyruvyl transferase family protein</fullName>
    </submittedName>
</protein>
<accession>A0ABV9Z5J8</accession>
<evidence type="ECO:0000313" key="3">
    <source>
        <dbReference type="Proteomes" id="UP001595796"/>
    </source>
</evidence>
<dbReference type="GO" id="GO:0016740">
    <property type="term" value="F:transferase activity"/>
    <property type="evidence" value="ECO:0007669"/>
    <property type="project" value="UniProtKB-KW"/>
</dbReference>
<keyword evidence="2" id="KW-0808">Transferase</keyword>
<proteinExistence type="predicted"/>
<dbReference type="RefSeq" id="WP_114958701.1">
    <property type="nucleotide sequence ID" value="NZ_JBHSJF010000007.1"/>
</dbReference>